<organism evidence="3 4">
    <name type="scientific">Rhamnusium bicolor</name>
    <dbReference type="NCBI Taxonomy" id="1586634"/>
    <lineage>
        <taxon>Eukaryota</taxon>
        <taxon>Metazoa</taxon>
        <taxon>Ecdysozoa</taxon>
        <taxon>Arthropoda</taxon>
        <taxon>Hexapoda</taxon>
        <taxon>Insecta</taxon>
        <taxon>Pterygota</taxon>
        <taxon>Neoptera</taxon>
        <taxon>Endopterygota</taxon>
        <taxon>Coleoptera</taxon>
        <taxon>Polyphaga</taxon>
        <taxon>Cucujiformia</taxon>
        <taxon>Chrysomeloidea</taxon>
        <taxon>Cerambycidae</taxon>
        <taxon>Lepturinae</taxon>
        <taxon>Rhagiini</taxon>
        <taxon>Rhamnusium</taxon>
    </lineage>
</organism>
<feature type="chain" id="PRO_5043429186" evidence="2">
    <location>
        <begin position="20"/>
        <end position="153"/>
    </location>
</feature>
<protein>
    <submittedName>
        <fullName evidence="3">Uncharacterized protein</fullName>
    </submittedName>
</protein>
<comment type="caution">
    <text evidence="3">The sequence shown here is derived from an EMBL/GenBank/DDBJ whole genome shotgun (WGS) entry which is preliminary data.</text>
</comment>
<accession>A0AAV8XLX0</accession>
<gene>
    <name evidence="3" type="ORF">NQ314_010854</name>
</gene>
<evidence type="ECO:0000313" key="4">
    <source>
        <dbReference type="Proteomes" id="UP001162156"/>
    </source>
</evidence>
<keyword evidence="2" id="KW-0732">Signal</keyword>
<evidence type="ECO:0000256" key="1">
    <source>
        <dbReference type="SAM" id="MobiDB-lite"/>
    </source>
</evidence>
<feature type="region of interest" description="Disordered" evidence="1">
    <location>
        <begin position="72"/>
        <end position="107"/>
    </location>
</feature>
<name>A0AAV8XLX0_9CUCU</name>
<feature type="compositionally biased region" description="Basic and acidic residues" evidence="1">
    <location>
        <begin position="77"/>
        <end position="86"/>
    </location>
</feature>
<feature type="compositionally biased region" description="Polar residues" evidence="1">
    <location>
        <begin position="93"/>
        <end position="102"/>
    </location>
</feature>
<evidence type="ECO:0000256" key="2">
    <source>
        <dbReference type="SAM" id="SignalP"/>
    </source>
</evidence>
<feature type="signal peptide" evidence="2">
    <location>
        <begin position="1"/>
        <end position="19"/>
    </location>
</feature>
<keyword evidence="4" id="KW-1185">Reference proteome</keyword>
<dbReference type="Proteomes" id="UP001162156">
    <property type="component" value="Unassembled WGS sequence"/>
</dbReference>
<dbReference type="AlphaFoldDB" id="A0AAV8XLX0"/>
<evidence type="ECO:0000313" key="3">
    <source>
        <dbReference type="EMBL" id="KAJ8940023.1"/>
    </source>
</evidence>
<sequence length="153" mass="17251">MKGSTVLVLLSVFHFNSHAIYLTNTSSVRKIQKNPAVWTEDEGIWGPLIEKWAIGNMSRVMMLPPAQNSYVAEDKDDNNIDAKESKISPGKIISTSSTNNQKPPGRQVSETDLYLLGAIEKLVYKVDFMEKRLRRVEEMLYYAVAGNRIDTGE</sequence>
<proteinExistence type="predicted"/>
<dbReference type="EMBL" id="JANEYF010003027">
    <property type="protein sequence ID" value="KAJ8940023.1"/>
    <property type="molecule type" value="Genomic_DNA"/>
</dbReference>
<reference evidence="3" key="1">
    <citation type="journal article" date="2023" name="Insect Mol. Biol.">
        <title>Genome sequencing provides insights into the evolution of gene families encoding plant cell wall-degrading enzymes in longhorned beetles.</title>
        <authorList>
            <person name="Shin N.R."/>
            <person name="Okamura Y."/>
            <person name="Kirsch R."/>
            <person name="Pauchet Y."/>
        </authorList>
    </citation>
    <scope>NUCLEOTIDE SEQUENCE</scope>
    <source>
        <strain evidence="3">RBIC_L_NR</strain>
    </source>
</reference>